<sequence length="137" mass="16454">MGIEFLGSFDIVGTSGGDVVFVKWEGKRWWRGFDCCVCWYREHLVKKIKLSAHLYYFKYRPHLTAHGEYVYITDRYNNIYQIPRYDEHRKPGDIEPYLLLSGDDKEVYKVLGFDVRQFFRGFWNYPNLLLSFIMGDK</sequence>
<evidence type="ECO:0000313" key="1">
    <source>
        <dbReference type="EMBL" id="KOF78870.1"/>
    </source>
</evidence>
<accession>A0A0L8GQI1</accession>
<protein>
    <submittedName>
        <fullName evidence="1">Uncharacterized protein</fullName>
    </submittedName>
</protein>
<organism evidence="1">
    <name type="scientific">Octopus bimaculoides</name>
    <name type="common">California two-spotted octopus</name>
    <dbReference type="NCBI Taxonomy" id="37653"/>
    <lineage>
        <taxon>Eukaryota</taxon>
        <taxon>Metazoa</taxon>
        <taxon>Spiralia</taxon>
        <taxon>Lophotrochozoa</taxon>
        <taxon>Mollusca</taxon>
        <taxon>Cephalopoda</taxon>
        <taxon>Coleoidea</taxon>
        <taxon>Octopodiformes</taxon>
        <taxon>Octopoda</taxon>
        <taxon>Incirrata</taxon>
        <taxon>Octopodidae</taxon>
        <taxon>Octopus</taxon>
    </lineage>
</organism>
<reference evidence="1" key="1">
    <citation type="submission" date="2015-07" db="EMBL/GenBank/DDBJ databases">
        <title>MeaNS - Measles Nucleotide Surveillance Program.</title>
        <authorList>
            <person name="Tran T."/>
            <person name="Druce J."/>
        </authorList>
    </citation>
    <scope>NUCLEOTIDE SEQUENCE</scope>
    <source>
        <strain evidence="1">UCB-OBI-ISO-001</strain>
        <tissue evidence="1">Gonad</tissue>
    </source>
</reference>
<proteinExistence type="predicted"/>
<dbReference type="AlphaFoldDB" id="A0A0L8GQI1"/>
<name>A0A0L8GQI1_OCTBM</name>
<gene>
    <name evidence="1" type="ORF">OCBIM_22030195mg</name>
</gene>
<dbReference type="EMBL" id="KQ420921">
    <property type="protein sequence ID" value="KOF78870.1"/>
    <property type="molecule type" value="Genomic_DNA"/>
</dbReference>